<dbReference type="SUPFAM" id="SSF52980">
    <property type="entry name" value="Restriction endonuclease-like"/>
    <property type="match status" value="1"/>
</dbReference>
<gene>
    <name evidence="3" type="ORF">GCM10011342_17270</name>
</gene>
<comment type="caution">
    <text evidence="3">The sequence shown here is derived from an EMBL/GenBank/DDBJ whole genome shotgun (WGS) entry which is preliminary data.</text>
</comment>
<organism evidence="3 4">
    <name type="scientific">Aquisalinus flavus</name>
    <dbReference type="NCBI Taxonomy" id="1526572"/>
    <lineage>
        <taxon>Bacteria</taxon>
        <taxon>Pseudomonadati</taxon>
        <taxon>Pseudomonadota</taxon>
        <taxon>Alphaproteobacteria</taxon>
        <taxon>Parvularculales</taxon>
        <taxon>Parvularculaceae</taxon>
        <taxon>Aquisalinus</taxon>
    </lineage>
</organism>
<feature type="domain" description="Restriction endonuclease type IV Mrr" evidence="2">
    <location>
        <begin position="148"/>
        <end position="253"/>
    </location>
</feature>
<dbReference type="GO" id="GO:0009307">
    <property type="term" value="P:DNA restriction-modification system"/>
    <property type="evidence" value="ECO:0007669"/>
    <property type="project" value="InterPro"/>
</dbReference>
<dbReference type="InterPro" id="IPR052906">
    <property type="entry name" value="Type_IV_Methyl-Rstrct_Enzyme"/>
</dbReference>
<keyword evidence="1" id="KW-0472">Membrane</keyword>
<dbReference type="InterPro" id="IPR011856">
    <property type="entry name" value="tRNA_endonuc-like_dom_sf"/>
</dbReference>
<dbReference type="InterPro" id="IPR007560">
    <property type="entry name" value="Restrct_endonuc_IV_Mrr"/>
</dbReference>
<keyword evidence="4" id="KW-1185">Reference proteome</keyword>
<evidence type="ECO:0000256" key="1">
    <source>
        <dbReference type="SAM" id="Phobius"/>
    </source>
</evidence>
<reference evidence="3" key="2">
    <citation type="submission" date="2020-09" db="EMBL/GenBank/DDBJ databases">
        <authorList>
            <person name="Sun Q."/>
            <person name="Zhou Y."/>
        </authorList>
    </citation>
    <scope>NUCLEOTIDE SEQUENCE</scope>
    <source>
        <strain evidence="3">CGMCC 1.12921</strain>
    </source>
</reference>
<accession>A0A8J2V2Y4</accession>
<dbReference type="GO" id="GO:0015666">
    <property type="term" value="F:restriction endodeoxyribonuclease activity"/>
    <property type="evidence" value="ECO:0007669"/>
    <property type="project" value="TreeGrafter"/>
</dbReference>
<dbReference type="EMBL" id="BMGH01000001">
    <property type="protein sequence ID" value="GGD08965.1"/>
    <property type="molecule type" value="Genomic_DNA"/>
</dbReference>
<dbReference type="PANTHER" id="PTHR30015:SF6">
    <property type="entry name" value="SLL1429 PROTEIN"/>
    <property type="match status" value="1"/>
</dbReference>
<keyword evidence="1" id="KW-1133">Transmembrane helix</keyword>
<keyword evidence="1" id="KW-0812">Transmembrane</keyword>
<dbReference type="AlphaFoldDB" id="A0A8J2V2Y4"/>
<dbReference type="Pfam" id="PF04471">
    <property type="entry name" value="Mrr_cat"/>
    <property type="match status" value="1"/>
</dbReference>
<sequence length="272" mass="30124">MLGLAGWYGLNHFDAFEGGAFTAFVIGAMTIVFLAVSIPAVAIFLFHRSRARAFQKRLDMQMEEHRVTLAALYMRTRNQDDFGNIDDTLWRRKINEFLQKQVYQGTDFREWAKSREAAEALVHVDAFAAAEVQAVRAHDPILTREPATLSPTQYEIVCGRALKQNGWKVRLTPASGDSGADVIAQKGPVRLAIQCKRYSGKVGNKALQEVHAAKTLYRCTHACVVAPSGFTKQALYEANGLNIDLLHHAELVARAESLLSHATKNRNLSASG</sequence>
<evidence type="ECO:0000313" key="4">
    <source>
        <dbReference type="Proteomes" id="UP000613582"/>
    </source>
</evidence>
<reference evidence="3" key="1">
    <citation type="journal article" date="2014" name="Int. J. Syst. Evol. Microbiol.">
        <title>Complete genome sequence of Corynebacterium casei LMG S-19264T (=DSM 44701T), isolated from a smear-ripened cheese.</title>
        <authorList>
            <consortium name="US DOE Joint Genome Institute (JGI-PGF)"/>
            <person name="Walter F."/>
            <person name="Albersmeier A."/>
            <person name="Kalinowski J."/>
            <person name="Ruckert C."/>
        </authorList>
    </citation>
    <scope>NUCLEOTIDE SEQUENCE</scope>
    <source>
        <strain evidence="3">CGMCC 1.12921</strain>
    </source>
</reference>
<feature type="transmembrane region" description="Helical" evidence="1">
    <location>
        <begin position="20"/>
        <end position="46"/>
    </location>
</feature>
<name>A0A8J2V2Y4_9PROT</name>
<dbReference type="InterPro" id="IPR011335">
    <property type="entry name" value="Restrct_endonuc-II-like"/>
</dbReference>
<dbReference type="Gene3D" id="3.40.1350.10">
    <property type="match status" value="1"/>
</dbReference>
<dbReference type="PANTHER" id="PTHR30015">
    <property type="entry name" value="MRR RESTRICTION SYSTEM PROTEIN"/>
    <property type="match status" value="1"/>
</dbReference>
<proteinExistence type="predicted"/>
<evidence type="ECO:0000313" key="3">
    <source>
        <dbReference type="EMBL" id="GGD08965.1"/>
    </source>
</evidence>
<evidence type="ECO:0000259" key="2">
    <source>
        <dbReference type="Pfam" id="PF04471"/>
    </source>
</evidence>
<protein>
    <recommendedName>
        <fullName evidence="2">Restriction endonuclease type IV Mrr domain-containing protein</fullName>
    </recommendedName>
</protein>
<dbReference type="GO" id="GO:0003677">
    <property type="term" value="F:DNA binding"/>
    <property type="evidence" value="ECO:0007669"/>
    <property type="project" value="InterPro"/>
</dbReference>
<dbReference type="Proteomes" id="UP000613582">
    <property type="component" value="Unassembled WGS sequence"/>
</dbReference>